<reference evidence="3" key="2">
    <citation type="submission" date="2021-04" db="EMBL/GenBank/DDBJ databases">
        <authorList>
            <person name="Gilroy R."/>
        </authorList>
    </citation>
    <scope>NUCLEOTIDE SEQUENCE</scope>
    <source>
        <strain evidence="3">CHK192-19661</strain>
    </source>
</reference>
<dbReference type="Proteomes" id="UP000824025">
    <property type="component" value="Unassembled WGS sequence"/>
</dbReference>
<protein>
    <submittedName>
        <fullName evidence="3">Uncharacterized protein</fullName>
    </submittedName>
</protein>
<comment type="caution">
    <text evidence="3">The sequence shown here is derived from an EMBL/GenBank/DDBJ whole genome shotgun (WGS) entry which is preliminary data.</text>
</comment>
<proteinExistence type="predicted"/>
<feature type="transmembrane region" description="Helical" evidence="2">
    <location>
        <begin position="56"/>
        <end position="74"/>
    </location>
</feature>
<keyword evidence="2" id="KW-1133">Transmembrane helix</keyword>
<keyword evidence="2" id="KW-0472">Membrane</keyword>
<gene>
    <name evidence="3" type="ORF">H9726_03555</name>
</gene>
<sequence>MEDLKDLDYCSHRKFFNFFAVLPTLLTILCFVGFLIGGIVDAWVHQVVDDFFQPRYGIMGLPNILLCLLIWMLIGSVCSALVYLFTKLAVSFMILVVLNLEKISNMEGYLKRKEQELSESGGEDAEGPAEEQPPRRI</sequence>
<organism evidence="3 4">
    <name type="scientific">Candidatus Borkfalkia avicola</name>
    <dbReference type="NCBI Taxonomy" id="2838503"/>
    <lineage>
        <taxon>Bacteria</taxon>
        <taxon>Bacillati</taxon>
        <taxon>Bacillota</taxon>
        <taxon>Clostridia</taxon>
        <taxon>Christensenellales</taxon>
        <taxon>Christensenellaceae</taxon>
        <taxon>Candidatus Borkfalkia</taxon>
    </lineage>
</organism>
<evidence type="ECO:0000256" key="2">
    <source>
        <dbReference type="SAM" id="Phobius"/>
    </source>
</evidence>
<dbReference type="AlphaFoldDB" id="A0A9D2D6V6"/>
<feature type="region of interest" description="Disordered" evidence="1">
    <location>
        <begin position="114"/>
        <end position="137"/>
    </location>
</feature>
<accession>A0A9D2D6V6</accession>
<evidence type="ECO:0000313" key="4">
    <source>
        <dbReference type="Proteomes" id="UP000824025"/>
    </source>
</evidence>
<dbReference type="EMBL" id="DXCF01000019">
    <property type="protein sequence ID" value="HIZ09545.1"/>
    <property type="molecule type" value="Genomic_DNA"/>
</dbReference>
<keyword evidence="2" id="KW-0812">Transmembrane</keyword>
<evidence type="ECO:0000256" key="1">
    <source>
        <dbReference type="SAM" id="MobiDB-lite"/>
    </source>
</evidence>
<name>A0A9D2D6V6_9FIRM</name>
<evidence type="ECO:0000313" key="3">
    <source>
        <dbReference type="EMBL" id="HIZ09545.1"/>
    </source>
</evidence>
<reference evidence="3" key="1">
    <citation type="journal article" date="2021" name="PeerJ">
        <title>Extensive microbial diversity within the chicken gut microbiome revealed by metagenomics and culture.</title>
        <authorList>
            <person name="Gilroy R."/>
            <person name="Ravi A."/>
            <person name="Getino M."/>
            <person name="Pursley I."/>
            <person name="Horton D.L."/>
            <person name="Alikhan N.F."/>
            <person name="Baker D."/>
            <person name="Gharbi K."/>
            <person name="Hall N."/>
            <person name="Watson M."/>
            <person name="Adriaenssens E.M."/>
            <person name="Foster-Nyarko E."/>
            <person name="Jarju S."/>
            <person name="Secka A."/>
            <person name="Antonio M."/>
            <person name="Oren A."/>
            <person name="Chaudhuri R.R."/>
            <person name="La Ragione R."/>
            <person name="Hildebrand F."/>
            <person name="Pallen M.J."/>
        </authorList>
    </citation>
    <scope>NUCLEOTIDE SEQUENCE</scope>
    <source>
        <strain evidence="3">CHK192-19661</strain>
    </source>
</reference>
<feature type="transmembrane region" description="Helical" evidence="2">
    <location>
        <begin position="20"/>
        <end position="44"/>
    </location>
</feature>